<evidence type="ECO:0000256" key="3">
    <source>
        <dbReference type="PIRSR" id="PIRSR000103-1"/>
    </source>
</evidence>
<organism evidence="6 7">
    <name type="scientific">Paramagnetospirillum caucaseum</name>
    <dbReference type="NCBI Taxonomy" id="1244869"/>
    <lineage>
        <taxon>Bacteria</taxon>
        <taxon>Pseudomonadati</taxon>
        <taxon>Pseudomonadota</taxon>
        <taxon>Alphaproteobacteria</taxon>
        <taxon>Rhodospirillales</taxon>
        <taxon>Magnetospirillaceae</taxon>
        <taxon>Paramagnetospirillum</taxon>
    </lineage>
</organism>
<dbReference type="EMBL" id="AONQ01000079">
    <property type="protein sequence ID" value="EME68155.1"/>
    <property type="molecule type" value="Genomic_DNA"/>
</dbReference>
<protein>
    <submittedName>
        <fullName evidence="6">6-phosphogluconate dehydrogenase</fullName>
    </submittedName>
</protein>
<dbReference type="PANTHER" id="PTHR43580">
    <property type="entry name" value="OXIDOREDUCTASE GLYR1-RELATED"/>
    <property type="match status" value="1"/>
</dbReference>
<dbReference type="Gene3D" id="1.10.1040.10">
    <property type="entry name" value="N-(1-d-carboxylethyl)-l-norvaline Dehydrogenase, domain 2"/>
    <property type="match status" value="1"/>
</dbReference>
<evidence type="ECO:0000313" key="7">
    <source>
        <dbReference type="Proteomes" id="UP000011744"/>
    </source>
</evidence>
<name>M2Z1L5_9PROT</name>
<reference evidence="6 7" key="1">
    <citation type="journal article" date="2014" name="Genome Announc.">
        <title>Draft Genome Sequence of Magnetospirillum sp. Strain SO-1, a Freshwater Magnetotactic Bacterium Isolated from the Ol'khovka River, Russia.</title>
        <authorList>
            <person name="Grouzdev D.S."/>
            <person name="Dziuba M.V."/>
            <person name="Sukhacheva M.S."/>
            <person name="Mardanov A.V."/>
            <person name="Beletskiy A.V."/>
            <person name="Kuznetsov B.B."/>
            <person name="Skryabin K.G."/>
        </authorList>
    </citation>
    <scope>NUCLEOTIDE SEQUENCE [LARGE SCALE GENOMIC DNA]</scope>
    <source>
        <strain evidence="6 7">SO-1</strain>
    </source>
</reference>
<dbReference type="Proteomes" id="UP000011744">
    <property type="component" value="Unassembled WGS sequence"/>
</dbReference>
<sequence length="307" mass="32219">MKPELSIGWIGAGRMGSAMAARLLAAGLDVAVYNRTRAKAEPLAALGARLADAPSDLADRDVVFTNLSSSDVFVDMVCGPNGLLSRKGKAPRLLVDFSTVSAESSAAVRQALSQRGAAMLDAPVSGNAKVVEAGKLSIVASGPAEAFETALPYLRLMAKAATYVGEGEAARIVKICHNVFLGVVAQSLAEVTILAEKGGVPRHAFLDFINNSVMGSMFTRYKAPAYVNLDFKPTFTPVLLRKDLDLGLAAGRAMEVPLPLAAQVREILQSMIGQGYRDCDFAALLEVEAKAAGLSLVSENVDVDPGI</sequence>
<dbReference type="Pfam" id="PF14833">
    <property type="entry name" value="NAD_binding_11"/>
    <property type="match status" value="1"/>
</dbReference>
<dbReference type="SUPFAM" id="SSF48179">
    <property type="entry name" value="6-phosphogluconate dehydrogenase C-terminal domain-like"/>
    <property type="match status" value="1"/>
</dbReference>
<feature type="domain" description="6-phosphogluconate dehydrogenase NADP-binding" evidence="4">
    <location>
        <begin position="6"/>
        <end position="165"/>
    </location>
</feature>
<dbReference type="GO" id="GO:0050661">
    <property type="term" value="F:NADP binding"/>
    <property type="evidence" value="ECO:0007669"/>
    <property type="project" value="InterPro"/>
</dbReference>
<dbReference type="STRING" id="1244869.H261_19908"/>
<keyword evidence="1" id="KW-0560">Oxidoreductase</keyword>
<evidence type="ECO:0000259" key="4">
    <source>
        <dbReference type="Pfam" id="PF03446"/>
    </source>
</evidence>
<dbReference type="PIRSF" id="PIRSF000103">
    <property type="entry name" value="HIBADH"/>
    <property type="match status" value="1"/>
</dbReference>
<dbReference type="OrthoDB" id="9812907at2"/>
<dbReference type="GO" id="GO:0051287">
    <property type="term" value="F:NAD binding"/>
    <property type="evidence" value="ECO:0007669"/>
    <property type="project" value="InterPro"/>
</dbReference>
<comment type="caution">
    <text evidence="6">The sequence shown here is derived from an EMBL/GenBank/DDBJ whole genome shotgun (WGS) entry which is preliminary data.</text>
</comment>
<feature type="active site" evidence="3">
    <location>
        <position position="174"/>
    </location>
</feature>
<dbReference type="Gene3D" id="3.40.50.720">
    <property type="entry name" value="NAD(P)-binding Rossmann-like Domain"/>
    <property type="match status" value="1"/>
</dbReference>
<dbReference type="Pfam" id="PF03446">
    <property type="entry name" value="NAD_binding_2"/>
    <property type="match status" value="1"/>
</dbReference>
<dbReference type="InterPro" id="IPR013328">
    <property type="entry name" value="6PGD_dom2"/>
</dbReference>
<dbReference type="PATRIC" id="fig|1244869.3.peg.3961"/>
<keyword evidence="7" id="KW-1185">Reference proteome</keyword>
<dbReference type="InterPro" id="IPR036291">
    <property type="entry name" value="NAD(P)-bd_dom_sf"/>
</dbReference>
<gene>
    <name evidence="6" type="ORF">H261_19908</name>
</gene>
<dbReference type="InterPro" id="IPR006115">
    <property type="entry name" value="6PGDH_NADP-bd"/>
</dbReference>
<dbReference type="AlphaFoldDB" id="M2Z1L5"/>
<dbReference type="RefSeq" id="WP_008621091.1">
    <property type="nucleotide sequence ID" value="NZ_AONQ01000079.1"/>
</dbReference>
<evidence type="ECO:0000313" key="6">
    <source>
        <dbReference type="EMBL" id="EME68155.1"/>
    </source>
</evidence>
<proteinExistence type="predicted"/>
<accession>M2Z1L5</accession>
<dbReference type="InterPro" id="IPR051265">
    <property type="entry name" value="HIBADH-related_NP60_sf"/>
</dbReference>
<dbReference type="GO" id="GO:0016491">
    <property type="term" value="F:oxidoreductase activity"/>
    <property type="evidence" value="ECO:0007669"/>
    <property type="project" value="UniProtKB-KW"/>
</dbReference>
<dbReference type="PANTHER" id="PTHR43580:SF2">
    <property type="entry name" value="CYTOKINE-LIKE NUCLEAR FACTOR N-PAC"/>
    <property type="match status" value="1"/>
</dbReference>
<feature type="domain" description="3-hydroxyisobutyrate dehydrogenase-like NAD-binding" evidence="5">
    <location>
        <begin position="170"/>
        <end position="286"/>
    </location>
</feature>
<dbReference type="InterPro" id="IPR029154">
    <property type="entry name" value="HIBADH-like_NADP-bd"/>
</dbReference>
<evidence type="ECO:0000256" key="2">
    <source>
        <dbReference type="ARBA" id="ARBA00023027"/>
    </source>
</evidence>
<dbReference type="InterPro" id="IPR015815">
    <property type="entry name" value="HIBADH-related"/>
</dbReference>
<evidence type="ECO:0000256" key="1">
    <source>
        <dbReference type="ARBA" id="ARBA00023002"/>
    </source>
</evidence>
<keyword evidence="2" id="KW-0520">NAD</keyword>
<dbReference type="InterPro" id="IPR008927">
    <property type="entry name" value="6-PGluconate_DH-like_C_sf"/>
</dbReference>
<dbReference type="eggNOG" id="COG2084">
    <property type="taxonomic scope" value="Bacteria"/>
</dbReference>
<evidence type="ECO:0000259" key="5">
    <source>
        <dbReference type="Pfam" id="PF14833"/>
    </source>
</evidence>
<dbReference type="SUPFAM" id="SSF51735">
    <property type="entry name" value="NAD(P)-binding Rossmann-fold domains"/>
    <property type="match status" value="1"/>
</dbReference>